<sequence length="115" mass="12257">MEHRDDLGCTSSSHTVASMPTSHDAISYLHPLLQSTHIVVLAEMEPQAPICTPSHQKTRYMGSPCVTCCGSAGADAWRLDPPRPRTSSATHASIVAPQRIQPGVLMQTSGVGTHV</sequence>
<dbReference type="InParanoid" id="A0A369JEV1"/>
<gene>
    <name evidence="1" type="ORF">Hypma_014235</name>
</gene>
<reference evidence="1" key="1">
    <citation type="submission" date="2018-04" db="EMBL/GenBank/DDBJ databases">
        <title>Whole genome sequencing of Hypsizygus marmoreus.</title>
        <authorList>
            <person name="Choi I.-G."/>
            <person name="Min B."/>
            <person name="Kim J.-G."/>
            <person name="Kim S."/>
            <person name="Oh Y.-L."/>
            <person name="Kong W.-S."/>
            <person name="Park H."/>
            <person name="Jeong J."/>
            <person name="Song E.-S."/>
        </authorList>
    </citation>
    <scope>NUCLEOTIDE SEQUENCE [LARGE SCALE GENOMIC DNA]</scope>
    <source>
        <strain evidence="1">51987-8</strain>
    </source>
</reference>
<evidence type="ECO:0000313" key="1">
    <source>
        <dbReference type="EMBL" id="RDB19117.1"/>
    </source>
</evidence>
<dbReference type="EMBL" id="LUEZ02000084">
    <property type="protein sequence ID" value="RDB19117.1"/>
    <property type="molecule type" value="Genomic_DNA"/>
</dbReference>
<dbReference type="Proteomes" id="UP000076154">
    <property type="component" value="Unassembled WGS sequence"/>
</dbReference>
<protein>
    <submittedName>
        <fullName evidence="1">Uncharacterized protein</fullName>
    </submittedName>
</protein>
<proteinExistence type="predicted"/>
<keyword evidence="2" id="KW-1185">Reference proteome</keyword>
<dbReference type="AlphaFoldDB" id="A0A369JEV1"/>
<name>A0A369JEV1_HYPMA</name>
<accession>A0A369JEV1</accession>
<evidence type="ECO:0000313" key="2">
    <source>
        <dbReference type="Proteomes" id="UP000076154"/>
    </source>
</evidence>
<organism evidence="1 2">
    <name type="scientific">Hypsizygus marmoreus</name>
    <name type="common">White beech mushroom</name>
    <name type="synonym">Agaricus marmoreus</name>
    <dbReference type="NCBI Taxonomy" id="39966"/>
    <lineage>
        <taxon>Eukaryota</taxon>
        <taxon>Fungi</taxon>
        <taxon>Dikarya</taxon>
        <taxon>Basidiomycota</taxon>
        <taxon>Agaricomycotina</taxon>
        <taxon>Agaricomycetes</taxon>
        <taxon>Agaricomycetidae</taxon>
        <taxon>Agaricales</taxon>
        <taxon>Tricholomatineae</taxon>
        <taxon>Lyophyllaceae</taxon>
        <taxon>Hypsizygus</taxon>
    </lineage>
</organism>
<comment type="caution">
    <text evidence="1">The sequence shown here is derived from an EMBL/GenBank/DDBJ whole genome shotgun (WGS) entry which is preliminary data.</text>
</comment>